<reference evidence="3" key="1">
    <citation type="journal article" date="2019" name="Int. J. Syst. Evol. Microbiol.">
        <title>The Global Catalogue of Microorganisms (GCM) 10K type strain sequencing project: providing services to taxonomists for standard genome sequencing and annotation.</title>
        <authorList>
            <consortium name="The Broad Institute Genomics Platform"/>
            <consortium name="The Broad Institute Genome Sequencing Center for Infectious Disease"/>
            <person name="Wu L."/>
            <person name="Ma J."/>
        </authorList>
    </citation>
    <scope>NUCLEOTIDE SEQUENCE [LARGE SCALE GENOMIC DNA]</scope>
    <source>
        <strain evidence="3">CGMCC 4.7289</strain>
    </source>
</reference>
<dbReference type="RefSeq" id="WP_253756158.1">
    <property type="nucleotide sequence ID" value="NZ_JAMZDZ010000001.1"/>
</dbReference>
<dbReference type="GO" id="GO:0016787">
    <property type="term" value="F:hydrolase activity"/>
    <property type="evidence" value="ECO:0007669"/>
    <property type="project" value="UniProtKB-KW"/>
</dbReference>
<dbReference type="PANTHER" id="PTHR31616:SF0">
    <property type="entry name" value="GLUCAN 1,4-ALPHA-GLUCOSIDASE"/>
    <property type="match status" value="1"/>
</dbReference>
<organism evidence="2 3">
    <name type="scientific">Hamadaea flava</name>
    <dbReference type="NCBI Taxonomy" id="1742688"/>
    <lineage>
        <taxon>Bacteria</taxon>
        <taxon>Bacillati</taxon>
        <taxon>Actinomycetota</taxon>
        <taxon>Actinomycetes</taxon>
        <taxon>Micromonosporales</taxon>
        <taxon>Micromonosporaceae</taxon>
        <taxon>Hamadaea</taxon>
    </lineage>
</organism>
<comment type="caution">
    <text evidence="2">The sequence shown here is derived from an EMBL/GenBank/DDBJ whole genome shotgun (WGS) entry which is preliminary data.</text>
</comment>
<accession>A0ABV8LWU5</accession>
<dbReference type="EMBL" id="JBHSAY010000022">
    <property type="protein sequence ID" value="MFC4135526.1"/>
    <property type="molecule type" value="Genomic_DNA"/>
</dbReference>
<dbReference type="SUPFAM" id="SSF48208">
    <property type="entry name" value="Six-hairpin glycosidases"/>
    <property type="match status" value="1"/>
</dbReference>
<evidence type="ECO:0000313" key="2">
    <source>
        <dbReference type="EMBL" id="MFC4135526.1"/>
    </source>
</evidence>
<dbReference type="PANTHER" id="PTHR31616">
    <property type="entry name" value="TREHALASE"/>
    <property type="match status" value="1"/>
</dbReference>
<feature type="domain" description="GH15-like" evidence="1">
    <location>
        <begin position="5"/>
        <end position="195"/>
    </location>
</feature>
<evidence type="ECO:0000313" key="3">
    <source>
        <dbReference type="Proteomes" id="UP001595816"/>
    </source>
</evidence>
<evidence type="ECO:0000259" key="1">
    <source>
        <dbReference type="Pfam" id="PF00723"/>
    </source>
</evidence>
<dbReference type="Gene3D" id="1.50.10.10">
    <property type="match status" value="1"/>
</dbReference>
<proteinExistence type="predicted"/>
<gene>
    <name evidence="2" type="ORF">ACFOZ4_33345</name>
</gene>
<sequence>MQTAVAASVELIARHQHSGGAYPASPTYPVYGYCWLRDGSFIADAMSRAGRTASADAFHGWCARVIEGRGGHVAELVAAARRGEEIDPRRMLPTRYTLDGGDGDEPWWDYQLDGYGTWLWALVEHTRRHGGDLAPYRAAIITTVDYLATFGADPCYDWWEEHAEHRHVATLGSVAAGLDAVLSADLLDEDRTKAATQMLARLRELIAGPGTVDGSLVKWLGSGSVDGGLLACLTPFGLVTPEVAEGTYQRVRTELRRNGVYRYLGDTFYGGGEWLILTAWLGWHEARTGRAELARERLAWVAAQATPEGWLPEQVSGDTQDPAYIAEWTAKWGPVATPLLWSHALFVILALELGESL</sequence>
<dbReference type="InterPro" id="IPR011613">
    <property type="entry name" value="GH15-like"/>
</dbReference>
<protein>
    <submittedName>
        <fullName evidence="2">Glycoside hydrolase family 15 protein</fullName>
    </submittedName>
</protein>
<dbReference type="Proteomes" id="UP001595816">
    <property type="component" value="Unassembled WGS sequence"/>
</dbReference>
<keyword evidence="2" id="KW-0378">Hydrolase</keyword>
<keyword evidence="3" id="KW-1185">Reference proteome</keyword>
<dbReference type="InterPro" id="IPR012341">
    <property type="entry name" value="6hp_glycosidase-like_sf"/>
</dbReference>
<name>A0ABV8LWU5_9ACTN</name>
<dbReference type="Pfam" id="PF00723">
    <property type="entry name" value="Glyco_hydro_15"/>
    <property type="match status" value="1"/>
</dbReference>
<dbReference type="InterPro" id="IPR008928">
    <property type="entry name" value="6-hairpin_glycosidase_sf"/>
</dbReference>